<keyword evidence="3" id="KW-0274">FAD</keyword>
<comment type="similarity">
    <text evidence="1">Belongs to the paxM FAD-dependent monooxygenase family.</text>
</comment>
<evidence type="ECO:0000256" key="3">
    <source>
        <dbReference type="ARBA" id="ARBA00022827"/>
    </source>
</evidence>
<protein>
    <recommendedName>
        <fullName evidence="6">FAD-binding domain-containing protein</fullName>
    </recommendedName>
</protein>
<evidence type="ECO:0000256" key="5">
    <source>
        <dbReference type="ARBA" id="ARBA00023033"/>
    </source>
</evidence>
<dbReference type="GO" id="GO:0004497">
    <property type="term" value="F:monooxygenase activity"/>
    <property type="evidence" value="ECO:0007669"/>
    <property type="project" value="UniProtKB-KW"/>
</dbReference>
<dbReference type="Proteomes" id="UP001172159">
    <property type="component" value="Unassembled WGS sequence"/>
</dbReference>
<gene>
    <name evidence="7" type="ORF">B0T21DRAFT_295507</name>
</gene>
<evidence type="ECO:0000313" key="8">
    <source>
        <dbReference type="Proteomes" id="UP001172159"/>
    </source>
</evidence>
<evidence type="ECO:0000256" key="4">
    <source>
        <dbReference type="ARBA" id="ARBA00023002"/>
    </source>
</evidence>
<organism evidence="7 8">
    <name type="scientific">Apiosordaria backusii</name>
    <dbReference type="NCBI Taxonomy" id="314023"/>
    <lineage>
        <taxon>Eukaryota</taxon>
        <taxon>Fungi</taxon>
        <taxon>Dikarya</taxon>
        <taxon>Ascomycota</taxon>
        <taxon>Pezizomycotina</taxon>
        <taxon>Sordariomycetes</taxon>
        <taxon>Sordariomycetidae</taxon>
        <taxon>Sordariales</taxon>
        <taxon>Lasiosphaeriaceae</taxon>
        <taxon>Apiosordaria</taxon>
    </lineage>
</organism>
<dbReference type="AlphaFoldDB" id="A0AA40AND4"/>
<accession>A0AA40AND4</accession>
<keyword evidence="8" id="KW-1185">Reference proteome</keyword>
<dbReference type="SUPFAM" id="SSF51905">
    <property type="entry name" value="FAD/NAD(P)-binding domain"/>
    <property type="match status" value="1"/>
</dbReference>
<dbReference type="PANTHER" id="PTHR13789:SF236">
    <property type="entry name" value="MONOOXYGENASE, PUTATIVE (AFU_ORTHOLOGUE AFUA_6G12060)-RELATED"/>
    <property type="match status" value="1"/>
</dbReference>
<dbReference type="Pfam" id="PF01494">
    <property type="entry name" value="FAD_binding_3"/>
    <property type="match status" value="1"/>
</dbReference>
<feature type="domain" description="FAD-binding" evidence="6">
    <location>
        <begin position="23"/>
        <end position="183"/>
    </location>
</feature>
<dbReference type="InterPro" id="IPR036188">
    <property type="entry name" value="FAD/NAD-bd_sf"/>
</dbReference>
<evidence type="ECO:0000256" key="2">
    <source>
        <dbReference type="ARBA" id="ARBA00022630"/>
    </source>
</evidence>
<evidence type="ECO:0000313" key="7">
    <source>
        <dbReference type="EMBL" id="KAK0718980.1"/>
    </source>
</evidence>
<comment type="caution">
    <text evidence="7">The sequence shown here is derived from an EMBL/GenBank/DDBJ whole genome shotgun (WGS) entry which is preliminary data.</text>
</comment>
<proteinExistence type="inferred from homology"/>
<reference evidence="7" key="1">
    <citation type="submission" date="2023-06" db="EMBL/GenBank/DDBJ databases">
        <title>Genome-scale phylogeny and comparative genomics of the fungal order Sordariales.</title>
        <authorList>
            <consortium name="Lawrence Berkeley National Laboratory"/>
            <person name="Hensen N."/>
            <person name="Bonometti L."/>
            <person name="Westerberg I."/>
            <person name="Brannstrom I.O."/>
            <person name="Guillou S."/>
            <person name="Cros-Aarteil S."/>
            <person name="Calhoun S."/>
            <person name="Haridas S."/>
            <person name="Kuo A."/>
            <person name="Mondo S."/>
            <person name="Pangilinan J."/>
            <person name="Riley R."/>
            <person name="Labutti K."/>
            <person name="Andreopoulos B."/>
            <person name="Lipzen A."/>
            <person name="Chen C."/>
            <person name="Yanf M."/>
            <person name="Daum C."/>
            <person name="Ng V."/>
            <person name="Clum A."/>
            <person name="Steindorff A."/>
            <person name="Ohm R."/>
            <person name="Martin F."/>
            <person name="Silar P."/>
            <person name="Natvig D."/>
            <person name="Lalanne C."/>
            <person name="Gautier V."/>
            <person name="Ament-Velasquez S.L."/>
            <person name="Kruys A."/>
            <person name="Hutchinson M.I."/>
            <person name="Powell A.J."/>
            <person name="Barry K."/>
            <person name="Miller A.N."/>
            <person name="Grigoriev I.V."/>
            <person name="Debuchy R."/>
            <person name="Gladieux P."/>
            <person name="Thoren M.H."/>
            <person name="Johannesson H."/>
        </authorList>
    </citation>
    <scope>NUCLEOTIDE SEQUENCE</scope>
    <source>
        <strain evidence="7">CBS 540.89</strain>
    </source>
</reference>
<keyword evidence="2" id="KW-0285">Flavoprotein</keyword>
<dbReference type="SUPFAM" id="SSF54373">
    <property type="entry name" value="FAD-linked reductases, C-terminal domain"/>
    <property type="match status" value="1"/>
</dbReference>
<evidence type="ECO:0000256" key="1">
    <source>
        <dbReference type="ARBA" id="ARBA00007992"/>
    </source>
</evidence>
<keyword evidence="5" id="KW-0503">Monooxygenase</keyword>
<dbReference type="InterPro" id="IPR050493">
    <property type="entry name" value="FAD-dep_Monooxygenase_BioMet"/>
</dbReference>
<dbReference type="PRINTS" id="PR00420">
    <property type="entry name" value="RNGMNOXGNASE"/>
</dbReference>
<evidence type="ECO:0000259" key="6">
    <source>
        <dbReference type="Pfam" id="PF01494"/>
    </source>
</evidence>
<dbReference type="Gene3D" id="3.50.50.60">
    <property type="entry name" value="FAD/NAD(P)-binding domain"/>
    <property type="match status" value="1"/>
</dbReference>
<sequence length="444" mass="49631">MDPQEVITKPYKRLVSPHDPPLRVVIVGAGLGGCAAAIALHHHGHDVVAVLDKVRQFTRLGDSLGLGENAYKLLARWGCNIKEIQEIGNQAPTMKIRRWHDGKVLAEQPLMDMAGYIGHRGDYHDIFLKWVRERSIPILMNSDVVSYTDTSPTPSLTLSSGETLTADLIVACDGIKSLARHLVLGSRDDPVSSGYACFRAYFSPSPEMRADPSRNAFLNEDSVNFWIGPDTHVVQNTLRGGKEFNWILTHKDEGDIPESWFQPGDMDEVRRLAADIDPRIRHAIMSTEKCLDWKICYRKPLPTWVSPESHRIVLLGDSCHAHLPTSAQGASQATESAGVLAVCLSLVESDEVKVATRAYEKLRFPRVRVSQTHGEDLRDRWHNVLKNVEEDVDIDPEMVKIKASTYLHNRPLYAFDAEKDAIDKWEEVASRVRAELATGKVGPL</sequence>
<name>A0AA40AND4_9PEZI</name>
<dbReference type="EMBL" id="JAUKTV010000013">
    <property type="protein sequence ID" value="KAK0718980.1"/>
    <property type="molecule type" value="Genomic_DNA"/>
</dbReference>
<dbReference type="GO" id="GO:0071949">
    <property type="term" value="F:FAD binding"/>
    <property type="evidence" value="ECO:0007669"/>
    <property type="project" value="InterPro"/>
</dbReference>
<keyword evidence="4" id="KW-0560">Oxidoreductase</keyword>
<dbReference type="PANTHER" id="PTHR13789">
    <property type="entry name" value="MONOOXYGENASE"/>
    <property type="match status" value="1"/>
</dbReference>
<dbReference type="InterPro" id="IPR002938">
    <property type="entry name" value="FAD-bd"/>
</dbReference>